<gene>
    <name evidence="11" type="ORF">OLC1_LOCUS17218</name>
</gene>
<keyword evidence="6" id="KW-0560">Oxidoreductase</keyword>
<comment type="subcellular location">
    <subcellularLocation>
        <location evidence="2">Membrane</location>
    </subcellularLocation>
</comment>
<dbReference type="InterPro" id="IPR036396">
    <property type="entry name" value="Cyt_P450_sf"/>
</dbReference>
<comment type="similarity">
    <text evidence="3">Belongs to the cytochrome P450 family.</text>
</comment>
<dbReference type="EMBL" id="OX459123">
    <property type="protein sequence ID" value="CAI9109286.1"/>
    <property type="molecule type" value="Genomic_DNA"/>
</dbReference>
<evidence type="ECO:0000256" key="8">
    <source>
        <dbReference type="ARBA" id="ARBA00023033"/>
    </source>
</evidence>
<evidence type="ECO:0000256" key="7">
    <source>
        <dbReference type="ARBA" id="ARBA00023004"/>
    </source>
</evidence>
<keyword evidence="10" id="KW-1133">Transmembrane helix</keyword>
<organism evidence="11 12">
    <name type="scientific">Oldenlandia corymbosa var. corymbosa</name>
    <dbReference type="NCBI Taxonomy" id="529605"/>
    <lineage>
        <taxon>Eukaryota</taxon>
        <taxon>Viridiplantae</taxon>
        <taxon>Streptophyta</taxon>
        <taxon>Embryophyta</taxon>
        <taxon>Tracheophyta</taxon>
        <taxon>Spermatophyta</taxon>
        <taxon>Magnoliopsida</taxon>
        <taxon>eudicotyledons</taxon>
        <taxon>Gunneridae</taxon>
        <taxon>Pentapetalae</taxon>
        <taxon>asterids</taxon>
        <taxon>lamiids</taxon>
        <taxon>Gentianales</taxon>
        <taxon>Rubiaceae</taxon>
        <taxon>Rubioideae</taxon>
        <taxon>Spermacoceae</taxon>
        <taxon>Hedyotis-Oldenlandia complex</taxon>
        <taxon>Oldenlandia</taxon>
    </lineage>
</organism>
<dbReference type="GO" id="GO:0004497">
    <property type="term" value="F:monooxygenase activity"/>
    <property type="evidence" value="ECO:0007669"/>
    <property type="project" value="UniProtKB-KW"/>
</dbReference>
<name>A0AAV1DN25_OLDCO</name>
<keyword evidence="4" id="KW-0349">Heme</keyword>
<evidence type="ECO:0000256" key="4">
    <source>
        <dbReference type="ARBA" id="ARBA00022617"/>
    </source>
</evidence>
<evidence type="ECO:0000256" key="9">
    <source>
        <dbReference type="ARBA" id="ARBA00023136"/>
    </source>
</evidence>
<evidence type="ECO:0000313" key="12">
    <source>
        <dbReference type="Proteomes" id="UP001161247"/>
    </source>
</evidence>
<comment type="cofactor">
    <cofactor evidence="1">
        <name>heme</name>
        <dbReference type="ChEBI" id="CHEBI:30413"/>
    </cofactor>
</comment>
<evidence type="ECO:0000256" key="3">
    <source>
        <dbReference type="ARBA" id="ARBA00010617"/>
    </source>
</evidence>
<evidence type="ECO:0000256" key="5">
    <source>
        <dbReference type="ARBA" id="ARBA00022723"/>
    </source>
</evidence>
<keyword evidence="7" id="KW-0408">Iron</keyword>
<evidence type="ECO:0000256" key="2">
    <source>
        <dbReference type="ARBA" id="ARBA00004370"/>
    </source>
</evidence>
<dbReference type="GO" id="GO:0005506">
    <property type="term" value="F:iron ion binding"/>
    <property type="evidence" value="ECO:0007669"/>
    <property type="project" value="InterPro"/>
</dbReference>
<keyword evidence="9 10" id="KW-0472">Membrane</keyword>
<dbReference type="Gene3D" id="1.10.630.10">
    <property type="entry name" value="Cytochrome P450"/>
    <property type="match status" value="2"/>
</dbReference>
<dbReference type="AlphaFoldDB" id="A0AAV1DN25"/>
<reference evidence="11" key="1">
    <citation type="submission" date="2023-03" db="EMBL/GenBank/DDBJ databases">
        <authorList>
            <person name="Julca I."/>
        </authorList>
    </citation>
    <scope>NUCLEOTIDE SEQUENCE</scope>
</reference>
<dbReference type="Pfam" id="PF00067">
    <property type="entry name" value="p450"/>
    <property type="match status" value="3"/>
</dbReference>
<dbReference type="GO" id="GO:0020037">
    <property type="term" value="F:heme binding"/>
    <property type="evidence" value="ECO:0007669"/>
    <property type="project" value="InterPro"/>
</dbReference>
<accession>A0AAV1DN25</accession>
<proteinExistence type="inferred from homology"/>
<dbReference type="PANTHER" id="PTHR47943">
    <property type="entry name" value="CYTOCHROME P450 93A3-LIKE"/>
    <property type="match status" value="1"/>
</dbReference>
<feature type="transmembrane region" description="Helical" evidence="10">
    <location>
        <begin position="6"/>
        <end position="25"/>
    </location>
</feature>
<dbReference type="PANTHER" id="PTHR47943:SF2">
    <property type="entry name" value="CYTOCHROME P450"/>
    <property type="match status" value="1"/>
</dbReference>
<keyword evidence="8" id="KW-0503">Monooxygenase</keyword>
<evidence type="ECO:0000313" key="11">
    <source>
        <dbReference type="EMBL" id="CAI9109286.1"/>
    </source>
</evidence>
<dbReference type="GO" id="GO:0016020">
    <property type="term" value="C:membrane"/>
    <property type="evidence" value="ECO:0007669"/>
    <property type="project" value="UniProtKB-SubCell"/>
</dbReference>
<keyword evidence="10" id="KW-0812">Transmembrane</keyword>
<evidence type="ECO:0000256" key="1">
    <source>
        <dbReference type="ARBA" id="ARBA00001971"/>
    </source>
</evidence>
<keyword evidence="5" id="KW-0479">Metal-binding</keyword>
<dbReference type="SUPFAM" id="SSF48264">
    <property type="entry name" value="Cytochrome P450"/>
    <property type="match status" value="1"/>
</dbReference>
<sequence>MVGIQWIWTALLLAAICFLFQELFIMKKRNRLPPGPRGLPILGNILILGKNPHQDLCKLARKHGPIMHLRLGPYHESSWYLSYEQRNLSFRPYGSYWRNIRKFCILNLLSTRKINSFQPMRRREVGALVESLKRAAADSSAVDLSAAISSLGANMSCLMICGKEYTDKDIDDRGFKDVIGEAMHIGAIPNLGAEANQDFVDIMLEIMQSGESEFEFDRRHIKAVVLDMLVASMDTSVTAIEWAISDLLRHPESMKKLQEELGKKIGMDRMVEESDLESLQN</sequence>
<evidence type="ECO:0000256" key="10">
    <source>
        <dbReference type="SAM" id="Phobius"/>
    </source>
</evidence>
<dbReference type="GO" id="GO:0016705">
    <property type="term" value="F:oxidoreductase activity, acting on paired donors, with incorporation or reduction of molecular oxygen"/>
    <property type="evidence" value="ECO:0007669"/>
    <property type="project" value="InterPro"/>
</dbReference>
<dbReference type="InterPro" id="IPR001128">
    <property type="entry name" value="Cyt_P450"/>
</dbReference>
<dbReference type="Proteomes" id="UP001161247">
    <property type="component" value="Chromosome 6"/>
</dbReference>
<keyword evidence="12" id="KW-1185">Reference proteome</keyword>
<evidence type="ECO:0000256" key="6">
    <source>
        <dbReference type="ARBA" id="ARBA00023002"/>
    </source>
</evidence>
<protein>
    <submittedName>
        <fullName evidence="11">OLC1v1009087C1</fullName>
    </submittedName>
</protein>